<feature type="region of interest" description="Disordered" evidence="1">
    <location>
        <begin position="271"/>
        <end position="291"/>
    </location>
</feature>
<evidence type="ECO:0000256" key="1">
    <source>
        <dbReference type="SAM" id="MobiDB-lite"/>
    </source>
</evidence>
<dbReference type="HOGENOM" id="CLU_956261_0_0_6"/>
<feature type="region of interest" description="Disordered" evidence="1">
    <location>
        <begin position="84"/>
        <end position="103"/>
    </location>
</feature>
<proteinExistence type="predicted"/>
<protein>
    <submittedName>
        <fullName evidence="2">Uncharacterized protein</fullName>
    </submittedName>
</protein>
<accession>H8YXJ7</accession>
<dbReference type="AlphaFoldDB" id="H8YXJ7"/>
<dbReference type="Proteomes" id="UP000002964">
    <property type="component" value="Unassembled WGS sequence"/>
</dbReference>
<evidence type="ECO:0000313" key="3">
    <source>
        <dbReference type="Proteomes" id="UP000002964"/>
    </source>
</evidence>
<gene>
    <name evidence="2" type="ORF">Thi970DRAFT_00826</name>
</gene>
<organism evidence="2 3">
    <name type="scientific">Thiorhodovibrio frisius</name>
    <dbReference type="NCBI Taxonomy" id="631362"/>
    <lineage>
        <taxon>Bacteria</taxon>
        <taxon>Pseudomonadati</taxon>
        <taxon>Pseudomonadota</taxon>
        <taxon>Gammaproteobacteria</taxon>
        <taxon>Chromatiales</taxon>
        <taxon>Chromatiaceae</taxon>
        <taxon>Thiorhodovibrio</taxon>
    </lineage>
</organism>
<name>H8YXJ7_9GAMM</name>
<keyword evidence="3" id="KW-1185">Reference proteome</keyword>
<reference evidence="2 3" key="2">
    <citation type="submission" date="2011-11" db="EMBL/GenBank/DDBJ databases">
        <authorList>
            <consortium name="US DOE Joint Genome Institute"/>
            <person name="Lucas S."/>
            <person name="Han J."/>
            <person name="Lapidus A."/>
            <person name="Cheng J.-F."/>
            <person name="Goodwin L."/>
            <person name="Pitluck S."/>
            <person name="Peters L."/>
            <person name="Ovchinnikova G."/>
            <person name="Zhang X."/>
            <person name="Detter J.C."/>
            <person name="Han C."/>
            <person name="Tapia R."/>
            <person name="Land M."/>
            <person name="Hauser L."/>
            <person name="Kyrpides N."/>
            <person name="Ivanova N."/>
            <person name="Pagani I."/>
            <person name="Vogl K."/>
            <person name="Liu Z."/>
            <person name="Overmann J."/>
            <person name="Frigaard N.-U."/>
            <person name="Bryant D."/>
            <person name="Woyke T."/>
        </authorList>
    </citation>
    <scope>NUCLEOTIDE SEQUENCE [LARGE SCALE GENOMIC DNA]</scope>
    <source>
        <strain evidence="2 3">970</strain>
    </source>
</reference>
<evidence type="ECO:0000313" key="2">
    <source>
        <dbReference type="EMBL" id="EIC23173.1"/>
    </source>
</evidence>
<dbReference type="EMBL" id="JH603168">
    <property type="protein sequence ID" value="EIC23173.1"/>
    <property type="molecule type" value="Genomic_DNA"/>
</dbReference>
<sequence length="291" mass="31034">MFLPFALFERAPGGSARWKCFAPPALLAVSVLLSGCETTPSQDLGQGGVEAGAATAMLEQTESASSDSAGSVAENSGGGFLAGFFGGGEQTKGGPDRAEQDASQADDCLRQAIELPHTTSDRDANMRQLLDCAERNYKKALRLSASEQATSRRVAYHGGLLLALSERRNRLDDNTREPRVGRENDKLLKAADAARREAPDRALGFIYGASARLFRATLTEDDRSRCEDMRAAAEMLTASPIPPDALVGEQKRLVELADSELERCVSLEQVAARGSEPGQTATDADITTKAN</sequence>
<dbReference type="STRING" id="631362.Thi970DRAFT_00826"/>
<reference evidence="3" key="1">
    <citation type="submission" date="2011-06" db="EMBL/GenBank/DDBJ databases">
        <authorList>
            <consortium name="US DOE Joint Genome Institute (JGI-PGF)"/>
            <person name="Lucas S."/>
            <person name="Han J."/>
            <person name="Lapidus A."/>
            <person name="Cheng J.-F."/>
            <person name="Goodwin L."/>
            <person name="Pitluck S."/>
            <person name="Peters L."/>
            <person name="Land M.L."/>
            <person name="Hauser L."/>
            <person name="Vogl K."/>
            <person name="Liu Z."/>
            <person name="Overmann J."/>
            <person name="Frigaard N.-U."/>
            <person name="Bryant D.A."/>
            <person name="Woyke T.J."/>
        </authorList>
    </citation>
    <scope>NUCLEOTIDE SEQUENCE [LARGE SCALE GENOMIC DNA]</scope>
    <source>
        <strain evidence="3">970</strain>
    </source>
</reference>